<proteinExistence type="inferred from homology"/>
<name>I4D8R6_DESAJ</name>
<dbReference type="InterPro" id="IPR050922">
    <property type="entry name" value="LytR/CpsA/Psr_CW_biosynth"/>
</dbReference>
<evidence type="ECO:0000313" key="6">
    <source>
        <dbReference type="Proteomes" id="UP000002892"/>
    </source>
</evidence>
<feature type="compositionally biased region" description="Polar residues" evidence="2">
    <location>
        <begin position="85"/>
        <end position="94"/>
    </location>
</feature>
<feature type="domain" description="Cell envelope-related transcriptional attenuator" evidence="4">
    <location>
        <begin position="121"/>
        <end position="268"/>
    </location>
</feature>
<dbReference type="KEGG" id="dai:Desaci_3294"/>
<dbReference type="NCBIfam" id="TIGR00350">
    <property type="entry name" value="lytR_cpsA_psr"/>
    <property type="match status" value="1"/>
</dbReference>
<dbReference type="RefSeq" id="WP_014828179.1">
    <property type="nucleotide sequence ID" value="NC_018068.1"/>
</dbReference>
<dbReference type="PANTHER" id="PTHR33392">
    <property type="entry name" value="POLYISOPRENYL-TEICHOIC ACID--PEPTIDOGLYCAN TEICHOIC ACID TRANSFERASE TAGU"/>
    <property type="match status" value="1"/>
</dbReference>
<comment type="similarity">
    <text evidence="1">Belongs to the LytR/CpsA/Psr (LCP) family.</text>
</comment>
<evidence type="ECO:0000256" key="3">
    <source>
        <dbReference type="SAM" id="Phobius"/>
    </source>
</evidence>
<dbReference type="STRING" id="646529.Desaci_3294"/>
<sequence length="357" mass="39387">MQKGKFGLLVRVCKVYFLLFLFGIVLGAGFALGPVIFGQAKEPGSLRAAESKENVVSQGEESQGTDIEDNRDQADLSTKPEVKQTVPQMDSSISSSPLKDNRMTILLVGVDRRPNEKSISNTDTLIVASVDIQNGKVALISVPRDTQITIPGYGMSKINAAARLGHGLKTTSEIIEGLIGQRIEGYVLTNFNGFKEIIDTLGGVTINVEKNMYYVTGDKTDGLINLKKGTQHLNGSQALQYARYRQDALADISRTARQQAVLKAMEKEFLQVQTIPKLPRLIPQFMKSVETNLSLSQIWSLANVLFRIGTPEVASQTLPGDFLTENGISYWKIEPQRTRAVVRRLFEEGKTSSVFFK</sequence>
<feature type="compositionally biased region" description="Polar residues" evidence="2">
    <location>
        <begin position="54"/>
        <end position="65"/>
    </location>
</feature>
<dbReference type="Pfam" id="PF03816">
    <property type="entry name" value="LytR_cpsA_psr"/>
    <property type="match status" value="1"/>
</dbReference>
<dbReference type="Proteomes" id="UP000002892">
    <property type="component" value="Chromosome"/>
</dbReference>
<evidence type="ECO:0000256" key="1">
    <source>
        <dbReference type="ARBA" id="ARBA00006068"/>
    </source>
</evidence>
<keyword evidence="6" id="KW-1185">Reference proteome</keyword>
<evidence type="ECO:0000259" key="4">
    <source>
        <dbReference type="Pfam" id="PF03816"/>
    </source>
</evidence>
<evidence type="ECO:0000256" key="2">
    <source>
        <dbReference type="SAM" id="MobiDB-lite"/>
    </source>
</evidence>
<dbReference type="HOGENOM" id="CLU_016455_5_5_9"/>
<dbReference type="AlphaFoldDB" id="I4D8R6"/>
<feature type="compositionally biased region" description="Basic and acidic residues" evidence="2">
    <location>
        <begin position="68"/>
        <end position="82"/>
    </location>
</feature>
<gene>
    <name evidence="5" type="ordered locus">Desaci_3294</name>
</gene>
<feature type="region of interest" description="Disordered" evidence="2">
    <location>
        <begin position="48"/>
        <end position="94"/>
    </location>
</feature>
<dbReference type="Gene3D" id="3.40.630.190">
    <property type="entry name" value="LCP protein"/>
    <property type="match status" value="1"/>
</dbReference>
<feature type="transmembrane region" description="Helical" evidence="3">
    <location>
        <begin position="15"/>
        <end position="37"/>
    </location>
</feature>
<accession>I4D8R6</accession>
<dbReference type="PANTHER" id="PTHR33392:SF6">
    <property type="entry name" value="POLYISOPRENYL-TEICHOIC ACID--PEPTIDOGLYCAN TEICHOIC ACID TRANSFERASE TAGU"/>
    <property type="match status" value="1"/>
</dbReference>
<keyword evidence="3" id="KW-0812">Transmembrane</keyword>
<reference evidence="5 6" key="1">
    <citation type="journal article" date="2012" name="J. Bacteriol.">
        <title>Complete genome sequences of Desulfosporosinus orientis DSM765T, Desulfosporosinus youngiae DSM17734T, Desulfosporosinus meridiei DSM13257T, and Desulfosporosinus acidiphilus DSM22704T.</title>
        <authorList>
            <person name="Pester M."/>
            <person name="Brambilla E."/>
            <person name="Alazard D."/>
            <person name="Rattei T."/>
            <person name="Weinmaier T."/>
            <person name="Han J."/>
            <person name="Lucas S."/>
            <person name="Lapidus A."/>
            <person name="Cheng J.F."/>
            <person name="Goodwin L."/>
            <person name="Pitluck S."/>
            <person name="Peters L."/>
            <person name="Ovchinnikova G."/>
            <person name="Teshima H."/>
            <person name="Detter J.C."/>
            <person name="Han C.S."/>
            <person name="Tapia R."/>
            <person name="Land M.L."/>
            <person name="Hauser L."/>
            <person name="Kyrpides N.C."/>
            <person name="Ivanova N.N."/>
            <person name="Pagani I."/>
            <person name="Huntmann M."/>
            <person name="Wei C.L."/>
            <person name="Davenport K.W."/>
            <person name="Daligault H."/>
            <person name="Chain P.S."/>
            <person name="Chen A."/>
            <person name="Mavromatis K."/>
            <person name="Markowitz V."/>
            <person name="Szeto E."/>
            <person name="Mikhailova N."/>
            <person name="Pati A."/>
            <person name="Wagner M."/>
            <person name="Woyke T."/>
            <person name="Ollivier B."/>
            <person name="Klenk H.P."/>
            <person name="Spring S."/>
            <person name="Loy A."/>
        </authorList>
    </citation>
    <scope>NUCLEOTIDE SEQUENCE [LARGE SCALE GENOMIC DNA]</scope>
    <source>
        <strain evidence="6">DSM 22704 / JCM 16185 / SJ4</strain>
    </source>
</reference>
<organism evidence="5 6">
    <name type="scientific">Desulfosporosinus acidiphilus (strain DSM 22704 / JCM 16185 / SJ4)</name>
    <dbReference type="NCBI Taxonomy" id="646529"/>
    <lineage>
        <taxon>Bacteria</taxon>
        <taxon>Bacillati</taxon>
        <taxon>Bacillota</taxon>
        <taxon>Clostridia</taxon>
        <taxon>Eubacteriales</taxon>
        <taxon>Desulfitobacteriaceae</taxon>
        <taxon>Desulfosporosinus</taxon>
    </lineage>
</organism>
<protein>
    <submittedName>
        <fullName evidence="5">Transcriptional attenuator, LytR family</fullName>
    </submittedName>
</protein>
<dbReference type="InterPro" id="IPR004474">
    <property type="entry name" value="LytR_CpsA_psr"/>
</dbReference>
<evidence type="ECO:0000313" key="5">
    <source>
        <dbReference type="EMBL" id="AFM42190.1"/>
    </source>
</evidence>
<dbReference type="eggNOG" id="COG1316">
    <property type="taxonomic scope" value="Bacteria"/>
</dbReference>
<keyword evidence="3" id="KW-0472">Membrane</keyword>
<keyword evidence="3" id="KW-1133">Transmembrane helix</keyword>
<dbReference type="EMBL" id="CP003639">
    <property type="protein sequence ID" value="AFM42190.1"/>
    <property type="molecule type" value="Genomic_DNA"/>
</dbReference>